<organism evidence="3 4">
    <name type="scientific">Planktothricoides raciborskii FACHB-1370</name>
    <dbReference type="NCBI Taxonomy" id="2949576"/>
    <lineage>
        <taxon>Bacteria</taxon>
        <taxon>Bacillati</taxon>
        <taxon>Cyanobacteriota</taxon>
        <taxon>Cyanophyceae</taxon>
        <taxon>Oscillatoriophycideae</taxon>
        <taxon>Oscillatoriales</taxon>
        <taxon>Oscillatoriaceae</taxon>
        <taxon>Planktothricoides</taxon>
    </lineage>
</organism>
<comment type="caution">
    <text evidence="3">The sequence shown here is derived from an EMBL/GenBank/DDBJ whole genome shotgun (WGS) entry which is preliminary data.</text>
</comment>
<sequence length="73" mass="8267">MQGNQVAEFSGHQGRVNSVSFSPNSEYLATGSDDKTARLWRVESLEQLLGRGYDWLKDYLATHPEAAARLKRR</sequence>
<feature type="compositionally biased region" description="Polar residues" evidence="2">
    <location>
        <begin position="15"/>
        <end position="27"/>
    </location>
</feature>
<keyword evidence="4" id="KW-1185">Reference proteome</keyword>
<dbReference type="SUPFAM" id="SSF50978">
    <property type="entry name" value="WD40 repeat-like"/>
    <property type="match status" value="1"/>
</dbReference>
<dbReference type="RefSeq" id="WP_054465444.1">
    <property type="nucleotide sequence ID" value="NZ_JACJSK010000005.1"/>
</dbReference>
<protein>
    <submittedName>
        <fullName evidence="3">Uncharacterized protein</fullName>
    </submittedName>
</protein>
<keyword evidence="1" id="KW-0853">WD repeat</keyword>
<evidence type="ECO:0000313" key="4">
    <source>
        <dbReference type="Proteomes" id="UP000641954"/>
    </source>
</evidence>
<dbReference type="InterPro" id="IPR001680">
    <property type="entry name" value="WD40_rpt"/>
</dbReference>
<evidence type="ECO:0000256" key="1">
    <source>
        <dbReference type="PROSITE-ProRule" id="PRU00221"/>
    </source>
</evidence>
<dbReference type="Proteomes" id="UP000641954">
    <property type="component" value="Unassembled WGS sequence"/>
</dbReference>
<dbReference type="InterPro" id="IPR015943">
    <property type="entry name" value="WD40/YVTN_repeat-like_dom_sf"/>
</dbReference>
<dbReference type="EMBL" id="JACJSK010000005">
    <property type="protein sequence ID" value="MBD2543178.1"/>
    <property type="molecule type" value="Genomic_DNA"/>
</dbReference>
<evidence type="ECO:0000256" key="2">
    <source>
        <dbReference type="SAM" id="MobiDB-lite"/>
    </source>
</evidence>
<dbReference type="Gene3D" id="2.130.10.10">
    <property type="entry name" value="YVTN repeat-like/Quinoprotein amine dehydrogenase"/>
    <property type="match status" value="1"/>
</dbReference>
<evidence type="ECO:0000313" key="3">
    <source>
        <dbReference type="EMBL" id="MBD2543178.1"/>
    </source>
</evidence>
<dbReference type="PANTHER" id="PTHR19879">
    <property type="entry name" value="TRANSCRIPTION INITIATION FACTOR TFIID"/>
    <property type="match status" value="1"/>
</dbReference>
<accession>A0ABR8EAG5</accession>
<feature type="region of interest" description="Disordered" evidence="2">
    <location>
        <begin position="1"/>
        <end position="30"/>
    </location>
</feature>
<dbReference type="PROSITE" id="PS50294">
    <property type="entry name" value="WD_REPEATS_REGION"/>
    <property type="match status" value="1"/>
</dbReference>
<dbReference type="SMART" id="SM00320">
    <property type="entry name" value="WD40"/>
    <property type="match status" value="1"/>
</dbReference>
<feature type="repeat" description="WD" evidence="1">
    <location>
        <begin position="9"/>
        <end position="50"/>
    </location>
</feature>
<gene>
    <name evidence="3" type="ORF">H6G72_04785</name>
</gene>
<reference evidence="3 4" key="1">
    <citation type="journal article" date="2020" name="ISME J.">
        <title>Comparative genomics reveals insights into cyanobacterial evolution and habitat adaptation.</title>
        <authorList>
            <person name="Chen M.Y."/>
            <person name="Teng W.K."/>
            <person name="Zhao L."/>
            <person name="Hu C.X."/>
            <person name="Zhou Y.K."/>
            <person name="Han B.P."/>
            <person name="Song L.R."/>
            <person name="Shu W.S."/>
        </authorList>
    </citation>
    <scope>NUCLEOTIDE SEQUENCE [LARGE SCALE GENOMIC DNA]</scope>
    <source>
        <strain evidence="3 4">FACHB-1370</strain>
    </source>
</reference>
<proteinExistence type="predicted"/>
<dbReference type="PANTHER" id="PTHR19879:SF9">
    <property type="entry name" value="TRANSCRIPTION INITIATION FACTOR TFIID SUBUNIT 5"/>
    <property type="match status" value="1"/>
</dbReference>
<dbReference type="Pfam" id="PF00400">
    <property type="entry name" value="WD40"/>
    <property type="match status" value="1"/>
</dbReference>
<dbReference type="PROSITE" id="PS50082">
    <property type="entry name" value="WD_REPEATS_2"/>
    <property type="match status" value="1"/>
</dbReference>
<dbReference type="InterPro" id="IPR036322">
    <property type="entry name" value="WD40_repeat_dom_sf"/>
</dbReference>
<name>A0ABR8EAG5_9CYAN</name>